<dbReference type="EMBL" id="GBRH01167019">
    <property type="protein sequence ID" value="JAE30877.1"/>
    <property type="molecule type" value="Transcribed_RNA"/>
</dbReference>
<name>A0A0A9H286_ARUDO</name>
<sequence>MISPSTEPMMLRWSSCFRFVLIHVTMSTPSPNEGSTGIFLHRSSSRTTP</sequence>
<accession>A0A0A9H286</accession>
<evidence type="ECO:0000313" key="2">
    <source>
        <dbReference type="EMBL" id="JAE30877.1"/>
    </source>
</evidence>
<feature type="region of interest" description="Disordered" evidence="1">
    <location>
        <begin position="28"/>
        <end position="49"/>
    </location>
</feature>
<organism evidence="2">
    <name type="scientific">Arundo donax</name>
    <name type="common">Giant reed</name>
    <name type="synonym">Donax arundinaceus</name>
    <dbReference type="NCBI Taxonomy" id="35708"/>
    <lineage>
        <taxon>Eukaryota</taxon>
        <taxon>Viridiplantae</taxon>
        <taxon>Streptophyta</taxon>
        <taxon>Embryophyta</taxon>
        <taxon>Tracheophyta</taxon>
        <taxon>Spermatophyta</taxon>
        <taxon>Magnoliopsida</taxon>
        <taxon>Liliopsida</taxon>
        <taxon>Poales</taxon>
        <taxon>Poaceae</taxon>
        <taxon>PACMAD clade</taxon>
        <taxon>Arundinoideae</taxon>
        <taxon>Arundineae</taxon>
        <taxon>Arundo</taxon>
    </lineage>
</organism>
<evidence type="ECO:0000256" key="1">
    <source>
        <dbReference type="SAM" id="MobiDB-lite"/>
    </source>
</evidence>
<reference evidence="2" key="2">
    <citation type="journal article" date="2015" name="Data Brief">
        <title>Shoot transcriptome of the giant reed, Arundo donax.</title>
        <authorList>
            <person name="Barrero R.A."/>
            <person name="Guerrero F.D."/>
            <person name="Moolhuijzen P."/>
            <person name="Goolsby J.A."/>
            <person name="Tidwell J."/>
            <person name="Bellgard S.E."/>
            <person name="Bellgard M.I."/>
        </authorList>
    </citation>
    <scope>NUCLEOTIDE SEQUENCE</scope>
    <source>
        <tissue evidence="2">Shoot tissue taken approximately 20 cm above the soil surface</tissue>
    </source>
</reference>
<protein>
    <submittedName>
        <fullName evidence="2">Uncharacterized protein</fullName>
    </submittedName>
</protein>
<proteinExistence type="predicted"/>
<dbReference type="AlphaFoldDB" id="A0A0A9H286"/>
<reference evidence="2" key="1">
    <citation type="submission" date="2014-09" db="EMBL/GenBank/DDBJ databases">
        <authorList>
            <person name="Magalhaes I.L.F."/>
            <person name="Oliveira U."/>
            <person name="Santos F.R."/>
            <person name="Vidigal T.H.D.A."/>
            <person name="Brescovit A.D."/>
            <person name="Santos A.J."/>
        </authorList>
    </citation>
    <scope>NUCLEOTIDE SEQUENCE</scope>
    <source>
        <tissue evidence="2">Shoot tissue taken approximately 20 cm above the soil surface</tissue>
    </source>
</reference>